<feature type="chain" id="PRO_5005831010" evidence="1">
    <location>
        <begin position="21"/>
        <end position="191"/>
    </location>
</feature>
<dbReference type="OrthoDB" id="8183954at2759"/>
<dbReference type="Gene3D" id="1.10.2080.10">
    <property type="entry name" value="Insect odorant-binding protein A10/Ejaculatory bulb-specific protein 3"/>
    <property type="match status" value="1"/>
</dbReference>
<evidence type="ECO:0000313" key="2">
    <source>
        <dbReference type="EMBL" id="KOX77285.1"/>
    </source>
</evidence>
<evidence type="ECO:0000256" key="1">
    <source>
        <dbReference type="SAM" id="SignalP"/>
    </source>
</evidence>
<proteinExistence type="predicted"/>
<dbReference type="PANTHER" id="PTHR11257">
    <property type="entry name" value="CHEMOSENSORY PROTEIN-RELATED"/>
    <property type="match status" value="1"/>
</dbReference>
<accession>A0A0M9A4W0</accession>
<keyword evidence="1" id="KW-0732">Signal</keyword>
<protein>
    <submittedName>
        <fullName evidence="2">Ejaculatory bulb-specific protein 3</fullName>
    </submittedName>
</protein>
<evidence type="ECO:0000313" key="3">
    <source>
        <dbReference type="Proteomes" id="UP000053105"/>
    </source>
</evidence>
<reference evidence="2 3" key="1">
    <citation type="submission" date="2015-07" db="EMBL/GenBank/DDBJ databases">
        <title>The genome of Melipona quadrifasciata.</title>
        <authorList>
            <person name="Pan H."/>
            <person name="Kapheim K."/>
        </authorList>
    </citation>
    <scope>NUCLEOTIDE SEQUENCE [LARGE SCALE GENOMIC DNA]</scope>
    <source>
        <strain evidence="2">0111107301</strain>
        <tissue evidence="2">Whole body</tissue>
    </source>
</reference>
<dbReference type="SUPFAM" id="SSF100910">
    <property type="entry name" value="Chemosensory protein Csp2"/>
    <property type="match status" value="2"/>
</dbReference>
<dbReference type="PANTHER" id="PTHR11257:SF13">
    <property type="entry name" value="GEO07322P1"/>
    <property type="match status" value="1"/>
</dbReference>
<dbReference type="Proteomes" id="UP000053105">
    <property type="component" value="Unassembled WGS sequence"/>
</dbReference>
<dbReference type="InterPro" id="IPR005055">
    <property type="entry name" value="A10/PebIII"/>
</dbReference>
<dbReference type="EMBL" id="KQ435733">
    <property type="protein sequence ID" value="KOX77285.1"/>
    <property type="molecule type" value="Genomic_DNA"/>
</dbReference>
<feature type="signal peptide" evidence="1">
    <location>
        <begin position="1"/>
        <end position="20"/>
    </location>
</feature>
<keyword evidence="3" id="KW-1185">Reference proteome</keyword>
<sequence length="191" mass="21600">MKTVLIALATICFLLGEVHSEDKYTTKYDDVDINAVLNSERLLNGYVSCLLDRGACTPDALELKNCAKSKFMQIYIPFRIQSKNKFSVEDCFTCRTLQIFHDQRIAFEIAENLPDALEHNCSACSEKQKEIADKISHYLIDHKAEEWSLLEANDVIPTSSKEKESDELLYTVRSLVMVREPVASAAVDSNV</sequence>
<dbReference type="AlphaFoldDB" id="A0A0M9A4W0"/>
<dbReference type="Pfam" id="PF03392">
    <property type="entry name" value="OS-D"/>
    <property type="match status" value="2"/>
</dbReference>
<gene>
    <name evidence="2" type="ORF">WN51_10891</name>
</gene>
<organism evidence="2 3">
    <name type="scientific">Melipona quadrifasciata</name>
    <dbReference type="NCBI Taxonomy" id="166423"/>
    <lineage>
        <taxon>Eukaryota</taxon>
        <taxon>Metazoa</taxon>
        <taxon>Ecdysozoa</taxon>
        <taxon>Arthropoda</taxon>
        <taxon>Hexapoda</taxon>
        <taxon>Insecta</taxon>
        <taxon>Pterygota</taxon>
        <taxon>Neoptera</taxon>
        <taxon>Endopterygota</taxon>
        <taxon>Hymenoptera</taxon>
        <taxon>Apocrita</taxon>
        <taxon>Aculeata</taxon>
        <taxon>Apoidea</taxon>
        <taxon>Anthophila</taxon>
        <taxon>Apidae</taxon>
        <taxon>Melipona</taxon>
    </lineage>
</organism>
<dbReference type="InterPro" id="IPR036682">
    <property type="entry name" value="OS_D_A10/PebIII_sf"/>
</dbReference>
<name>A0A0M9A4W0_9HYME</name>